<keyword evidence="3" id="KW-0520">NAD</keyword>
<feature type="domain" description="Fe-containing alcohol dehydrogenase-like C-terminal" evidence="5">
    <location>
        <begin position="192"/>
        <end position="387"/>
    </location>
</feature>
<dbReference type="RefSeq" id="WP_016131376.1">
    <property type="nucleotide sequence ID" value="NZ_CP189809.1"/>
</dbReference>
<evidence type="ECO:0000313" key="6">
    <source>
        <dbReference type="EMBL" id="OUM49410.1"/>
    </source>
</evidence>
<accession>A0A1Y3MLT9</accession>
<proteinExistence type="inferred from homology"/>
<evidence type="ECO:0000256" key="3">
    <source>
        <dbReference type="ARBA" id="ARBA00023027"/>
    </source>
</evidence>
<dbReference type="GO" id="GO:0004022">
    <property type="term" value="F:alcohol dehydrogenase (NAD+) activity"/>
    <property type="evidence" value="ECO:0007669"/>
    <property type="project" value="TreeGrafter"/>
</dbReference>
<dbReference type="InterPro" id="IPR001670">
    <property type="entry name" value="ADH_Fe/GldA"/>
</dbReference>
<dbReference type="FunFam" id="1.20.1090.10:FF:000001">
    <property type="entry name" value="Aldehyde-alcohol dehydrogenase"/>
    <property type="match status" value="1"/>
</dbReference>
<dbReference type="PROSITE" id="PS00913">
    <property type="entry name" value="ADH_IRON_1"/>
    <property type="match status" value="1"/>
</dbReference>
<dbReference type="Gene3D" id="1.20.1090.10">
    <property type="entry name" value="Dehydroquinate synthase-like - alpha domain"/>
    <property type="match status" value="1"/>
</dbReference>
<dbReference type="AlphaFoldDB" id="A0A1Y3MLT9"/>
<sequence length="404" mass="44090">MEYLQEIAEFRMPKNVLYGRNSLDKLGEQAIKLGKKAFIISDSIMKKLGYIDACVKLLKAKKIDVITYENVNAEPTNIHILEALTICAESKCDFIIGLGGGSCIDAAKAVAVLSTNGGEIEEYAQNHVEIEKQPLPLIAIPTTSGTGSEVTSVAVITNTKTDVKMMIKHPNFTPQIAIIDPLLTRSVPPNITAATGIDALCHAIEAYLSRFSQPLTDVLALAAIGAIMKHLRIAYGNGTNIEAREAMMIASLQAGIAFSNASVTLVHGMSRPIGALFHVPHGISNAMLLPAVLDFTKICSVKRLADVGRIINPELHSLSDEELANHAIFEIKKLCLDLRIPNLREYGIDQVEFENALLKMAKDALASGSPSNNPRIPSYHEVKKLYRICFDYQYENSISTSIEF</sequence>
<dbReference type="PANTHER" id="PTHR11496">
    <property type="entry name" value="ALCOHOL DEHYDROGENASE"/>
    <property type="match status" value="1"/>
</dbReference>
<evidence type="ECO:0000259" key="4">
    <source>
        <dbReference type="Pfam" id="PF00465"/>
    </source>
</evidence>
<dbReference type="Proteomes" id="UP000195321">
    <property type="component" value="Unassembled WGS sequence"/>
</dbReference>
<dbReference type="Pfam" id="PF25137">
    <property type="entry name" value="ADH_Fe_C"/>
    <property type="match status" value="1"/>
</dbReference>
<dbReference type="FunFam" id="3.40.50.1970:FF:000003">
    <property type="entry name" value="Alcohol dehydrogenase, iron-containing"/>
    <property type="match status" value="1"/>
</dbReference>
<name>A0A1Y3MLT9_9BACI</name>
<keyword evidence="2" id="KW-0560">Oxidoreductase</keyword>
<evidence type="ECO:0000313" key="7">
    <source>
        <dbReference type="Proteomes" id="UP000195321"/>
    </source>
</evidence>
<organism evidence="6 7">
    <name type="scientific">Bacillus pseudomycoides</name>
    <dbReference type="NCBI Taxonomy" id="64104"/>
    <lineage>
        <taxon>Bacteria</taxon>
        <taxon>Bacillati</taxon>
        <taxon>Bacillota</taxon>
        <taxon>Bacilli</taxon>
        <taxon>Bacillales</taxon>
        <taxon>Bacillaceae</taxon>
        <taxon>Bacillus</taxon>
        <taxon>Bacillus cereus group</taxon>
    </lineage>
</organism>
<comment type="similarity">
    <text evidence="1">Belongs to the iron-containing alcohol dehydrogenase family.</text>
</comment>
<dbReference type="CDD" id="cd08194">
    <property type="entry name" value="Fe-ADH-like"/>
    <property type="match status" value="1"/>
</dbReference>
<evidence type="ECO:0000259" key="5">
    <source>
        <dbReference type="Pfam" id="PF25137"/>
    </source>
</evidence>
<dbReference type="InterPro" id="IPR018211">
    <property type="entry name" value="ADH_Fe_CS"/>
</dbReference>
<dbReference type="InterPro" id="IPR056798">
    <property type="entry name" value="ADH_Fe_C"/>
</dbReference>
<dbReference type="EMBL" id="MWPX01000006">
    <property type="protein sequence ID" value="OUM49410.1"/>
    <property type="molecule type" value="Genomic_DNA"/>
</dbReference>
<dbReference type="GO" id="GO:0046872">
    <property type="term" value="F:metal ion binding"/>
    <property type="evidence" value="ECO:0007669"/>
    <property type="project" value="InterPro"/>
</dbReference>
<reference evidence="6 7" key="1">
    <citation type="submission" date="2017-02" db="EMBL/GenBank/DDBJ databases">
        <title>Bacillus pseudomycoides isolate FSL K6-0042.</title>
        <authorList>
            <person name="Kovac J."/>
        </authorList>
    </citation>
    <scope>NUCLEOTIDE SEQUENCE [LARGE SCALE GENOMIC DNA]</scope>
    <source>
        <strain evidence="6 7">FSL K6-0042</strain>
    </source>
</reference>
<gene>
    <name evidence="6" type="ORF">BW425_08325</name>
</gene>
<dbReference type="InterPro" id="IPR039697">
    <property type="entry name" value="Alcohol_dehydrogenase_Fe"/>
</dbReference>
<evidence type="ECO:0000256" key="2">
    <source>
        <dbReference type="ARBA" id="ARBA00023002"/>
    </source>
</evidence>
<dbReference type="PANTHER" id="PTHR11496:SF102">
    <property type="entry name" value="ALCOHOL DEHYDROGENASE 4"/>
    <property type="match status" value="1"/>
</dbReference>
<evidence type="ECO:0000256" key="1">
    <source>
        <dbReference type="ARBA" id="ARBA00007358"/>
    </source>
</evidence>
<feature type="domain" description="Alcohol dehydrogenase iron-type/glycerol dehydrogenase GldA" evidence="4">
    <location>
        <begin position="13"/>
        <end position="181"/>
    </location>
</feature>
<comment type="caution">
    <text evidence="6">The sequence shown here is derived from an EMBL/GenBank/DDBJ whole genome shotgun (WGS) entry which is preliminary data.</text>
</comment>
<dbReference type="Gene3D" id="3.40.50.1970">
    <property type="match status" value="1"/>
</dbReference>
<dbReference type="Pfam" id="PF00465">
    <property type="entry name" value="Fe-ADH"/>
    <property type="match status" value="1"/>
</dbReference>
<dbReference type="SUPFAM" id="SSF56796">
    <property type="entry name" value="Dehydroquinate synthase-like"/>
    <property type="match status" value="1"/>
</dbReference>
<protein>
    <submittedName>
        <fullName evidence="6">Alcohol dehydrogenase</fullName>
    </submittedName>
</protein>